<dbReference type="EMBL" id="MU250533">
    <property type="protein sequence ID" value="KAG7446773.1"/>
    <property type="molecule type" value="Genomic_DNA"/>
</dbReference>
<protein>
    <submittedName>
        <fullName evidence="3">Uncharacterized protein</fullName>
    </submittedName>
</protein>
<evidence type="ECO:0000313" key="4">
    <source>
        <dbReference type="Proteomes" id="UP000812287"/>
    </source>
</evidence>
<proteinExistence type="predicted"/>
<feature type="region of interest" description="Disordered" evidence="2">
    <location>
        <begin position="1"/>
        <end position="44"/>
    </location>
</feature>
<feature type="coiled-coil region" evidence="1">
    <location>
        <begin position="72"/>
        <end position="99"/>
    </location>
</feature>
<organism evidence="3 4">
    <name type="scientific">Guyanagaster necrorhizus</name>
    <dbReference type="NCBI Taxonomy" id="856835"/>
    <lineage>
        <taxon>Eukaryota</taxon>
        <taxon>Fungi</taxon>
        <taxon>Dikarya</taxon>
        <taxon>Basidiomycota</taxon>
        <taxon>Agaricomycotina</taxon>
        <taxon>Agaricomycetes</taxon>
        <taxon>Agaricomycetidae</taxon>
        <taxon>Agaricales</taxon>
        <taxon>Marasmiineae</taxon>
        <taxon>Physalacriaceae</taxon>
        <taxon>Guyanagaster</taxon>
    </lineage>
</organism>
<dbReference type="GeneID" id="66110372"/>
<dbReference type="AlphaFoldDB" id="A0A9P7VST4"/>
<dbReference type="Proteomes" id="UP000812287">
    <property type="component" value="Unassembled WGS sequence"/>
</dbReference>
<gene>
    <name evidence="3" type="ORF">BT62DRAFT_948601</name>
</gene>
<comment type="caution">
    <text evidence="3">The sequence shown here is derived from an EMBL/GenBank/DDBJ whole genome shotgun (WGS) entry which is preliminary data.</text>
</comment>
<feature type="compositionally biased region" description="Low complexity" evidence="2">
    <location>
        <begin position="226"/>
        <end position="248"/>
    </location>
</feature>
<feature type="compositionally biased region" description="Low complexity" evidence="2">
    <location>
        <begin position="111"/>
        <end position="135"/>
    </location>
</feature>
<reference evidence="3" key="1">
    <citation type="submission" date="2020-11" db="EMBL/GenBank/DDBJ databases">
        <title>Adaptations for nitrogen fixation in a non-lichenized fungal sporocarp promotes dispersal by wood-feeding termites.</title>
        <authorList>
            <consortium name="DOE Joint Genome Institute"/>
            <person name="Koch R.A."/>
            <person name="Yoon G."/>
            <person name="Arayal U."/>
            <person name="Lail K."/>
            <person name="Amirebrahimi M."/>
            <person name="Labutti K."/>
            <person name="Lipzen A."/>
            <person name="Riley R."/>
            <person name="Barry K."/>
            <person name="Henrissat B."/>
            <person name="Grigoriev I.V."/>
            <person name="Herr J.R."/>
            <person name="Aime M.C."/>
        </authorList>
    </citation>
    <scope>NUCLEOTIDE SEQUENCE</scope>
    <source>
        <strain evidence="3">MCA 3950</strain>
    </source>
</reference>
<evidence type="ECO:0000256" key="2">
    <source>
        <dbReference type="SAM" id="MobiDB-lite"/>
    </source>
</evidence>
<name>A0A9P7VST4_9AGAR</name>
<feature type="compositionally biased region" description="Acidic residues" evidence="2">
    <location>
        <begin position="299"/>
        <end position="309"/>
    </location>
</feature>
<evidence type="ECO:0000256" key="1">
    <source>
        <dbReference type="SAM" id="Coils"/>
    </source>
</evidence>
<evidence type="ECO:0000313" key="3">
    <source>
        <dbReference type="EMBL" id="KAG7446773.1"/>
    </source>
</evidence>
<accession>A0A9P7VST4</accession>
<dbReference type="RefSeq" id="XP_043040273.1">
    <property type="nucleotide sequence ID" value="XM_043188075.1"/>
</dbReference>
<keyword evidence="4" id="KW-1185">Reference proteome</keyword>
<keyword evidence="1" id="KW-0175">Coiled coil</keyword>
<sequence length="309" mass="33421">MSSTVNPKRHSFNITPGARPLHLLNESQSEPPSSPSPPLPRRQSTIYYREIERKHREPLTLTEKHADLLHFIAQKESKCLELRSQLAVHEAELLQLKRKWERIVSRGFERQQQTSSPSSTSSSSSSASSSTQTLATPPPQQSTPTSPSLPPDTRDSGATPLINPAPDFSSWLSTVGVPNLPKSWDVPALSKRASLLGQSIAQALDLSPPPSTARPLTGKTGRHSHSASTPSASLPLSTSSRPSPSLPAKVPAVMSHPDSSSTPSSPSPPSANTRLPTLPLATTEEMNPTKPMSLARTPEEEEDDDAWNW</sequence>
<feature type="compositionally biased region" description="Low complexity" evidence="2">
    <location>
        <begin position="255"/>
        <end position="264"/>
    </location>
</feature>
<feature type="region of interest" description="Disordered" evidence="2">
    <location>
        <begin position="107"/>
        <end position="165"/>
    </location>
</feature>
<dbReference type="OrthoDB" id="3204900at2759"/>
<feature type="region of interest" description="Disordered" evidence="2">
    <location>
        <begin position="204"/>
        <end position="309"/>
    </location>
</feature>